<evidence type="ECO:0000313" key="3">
    <source>
        <dbReference type="Proteomes" id="UP000050761"/>
    </source>
</evidence>
<proteinExistence type="predicted"/>
<protein>
    <submittedName>
        <fullName evidence="4">Secreted protein</fullName>
    </submittedName>
</protein>
<evidence type="ECO:0000313" key="2">
    <source>
        <dbReference type="EMBL" id="VDO18436.1"/>
    </source>
</evidence>
<accession>A0A3P7TBA2</accession>
<gene>
    <name evidence="2" type="ORF">HPBE_LOCUS54</name>
</gene>
<name>A0A183F1V3_HELPZ</name>
<accession>A0A183F1V3</accession>
<feature type="signal peptide" evidence="1">
    <location>
        <begin position="1"/>
        <end position="15"/>
    </location>
</feature>
<dbReference type="AlphaFoldDB" id="A0A183F1V3"/>
<organism evidence="3 4">
    <name type="scientific">Heligmosomoides polygyrus</name>
    <name type="common">Parasitic roundworm</name>
    <dbReference type="NCBI Taxonomy" id="6339"/>
    <lineage>
        <taxon>Eukaryota</taxon>
        <taxon>Metazoa</taxon>
        <taxon>Ecdysozoa</taxon>
        <taxon>Nematoda</taxon>
        <taxon>Chromadorea</taxon>
        <taxon>Rhabditida</taxon>
        <taxon>Rhabditina</taxon>
        <taxon>Rhabditomorpha</taxon>
        <taxon>Strongyloidea</taxon>
        <taxon>Heligmosomidae</taxon>
        <taxon>Heligmosomoides</taxon>
    </lineage>
</organism>
<feature type="chain" id="PRO_5044551190" evidence="1">
    <location>
        <begin position="16"/>
        <end position="84"/>
    </location>
</feature>
<reference evidence="4" key="2">
    <citation type="submission" date="2019-09" db="UniProtKB">
        <authorList>
            <consortium name="WormBaseParasite"/>
        </authorList>
    </citation>
    <scope>IDENTIFICATION</scope>
</reference>
<dbReference type="Proteomes" id="UP000050761">
    <property type="component" value="Unassembled WGS sequence"/>
</dbReference>
<keyword evidence="1" id="KW-0732">Signal</keyword>
<reference evidence="2 3" key="1">
    <citation type="submission" date="2018-11" db="EMBL/GenBank/DDBJ databases">
        <authorList>
            <consortium name="Pathogen Informatics"/>
        </authorList>
    </citation>
    <scope>NUCLEOTIDE SEQUENCE [LARGE SCALE GENOMIC DNA]</scope>
</reference>
<sequence>MLVAAILFHCVAVLAYSNYGSPPYGYGGQLSPYVQTVPVFIPPWRRSSSSGAKSRKIDFTDCLILYDFKSVFYEFFEQLCADGL</sequence>
<dbReference type="WBParaSite" id="HPBE_0000005301-mRNA-1">
    <property type="protein sequence ID" value="HPBE_0000005301-mRNA-1"/>
    <property type="gene ID" value="HPBE_0000005301"/>
</dbReference>
<dbReference type="EMBL" id="UZAH01000029">
    <property type="protein sequence ID" value="VDO18436.1"/>
    <property type="molecule type" value="Genomic_DNA"/>
</dbReference>
<evidence type="ECO:0000313" key="4">
    <source>
        <dbReference type="WBParaSite" id="HPBE_0000005301-mRNA-1"/>
    </source>
</evidence>
<evidence type="ECO:0000256" key="1">
    <source>
        <dbReference type="SAM" id="SignalP"/>
    </source>
</evidence>
<keyword evidence="3" id="KW-1185">Reference proteome</keyword>